<comment type="caution">
    <text evidence="2">The sequence shown here is derived from an EMBL/GenBank/DDBJ whole genome shotgun (WGS) entry which is preliminary data.</text>
</comment>
<dbReference type="Pfam" id="PF03453">
    <property type="entry name" value="MoeA_N"/>
    <property type="match status" value="1"/>
</dbReference>
<dbReference type="AlphaFoldDB" id="A0A103RPE8"/>
<feature type="domain" description="MoeA N-terminal and linker" evidence="1">
    <location>
        <begin position="25"/>
        <end position="122"/>
    </location>
</feature>
<dbReference type="EMBL" id="LOXM01000070">
    <property type="protein sequence ID" value="KVG71595.1"/>
    <property type="molecule type" value="Genomic_DNA"/>
</dbReference>
<name>A0A103RPE8_9BURK</name>
<dbReference type="SUPFAM" id="SSF63882">
    <property type="entry name" value="MoeA N-terminal region -like"/>
    <property type="match status" value="1"/>
</dbReference>
<evidence type="ECO:0000313" key="3">
    <source>
        <dbReference type="Proteomes" id="UP000064029"/>
    </source>
</evidence>
<reference evidence="2 3" key="1">
    <citation type="submission" date="2015-11" db="EMBL/GenBank/DDBJ databases">
        <title>Expanding the genomic diversity of Burkholderia species for the development of highly accurate diagnostics.</title>
        <authorList>
            <person name="Sahl J."/>
            <person name="Keim P."/>
            <person name="Wagner D."/>
        </authorList>
    </citation>
    <scope>NUCLEOTIDE SEQUENCE [LARGE SCALE GENOMIC DNA]</scope>
    <source>
        <strain evidence="2 3">MSMB2036</strain>
    </source>
</reference>
<dbReference type="Gene3D" id="2.170.190.11">
    <property type="entry name" value="Molybdopterin biosynthesis moea protein, domain 3"/>
    <property type="match status" value="1"/>
</dbReference>
<dbReference type="GO" id="GO:0032324">
    <property type="term" value="P:molybdopterin cofactor biosynthetic process"/>
    <property type="evidence" value="ECO:0007669"/>
    <property type="project" value="InterPro"/>
</dbReference>
<accession>A0A103RPE8</accession>
<sequence>MCAPLVYDMKMTNELLPMPAWPADAYRRCADAVPGGMRVETVPVEHACGRVLAQAVIAPEALPRLALAAIEGYALRAADAAHASPARPATLNVRLQYPILIHRGGDPAARAVGGRCRMAAGARAVAGACGHRGAALAQSRARRAAACAPRP</sequence>
<proteinExistence type="predicted"/>
<evidence type="ECO:0000259" key="1">
    <source>
        <dbReference type="Pfam" id="PF03453"/>
    </source>
</evidence>
<protein>
    <recommendedName>
        <fullName evidence="1">MoeA N-terminal and linker domain-containing protein</fullName>
    </recommendedName>
</protein>
<dbReference type="Gene3D" id="3.90.105.10">
    <property type="entry name" value="Molybdopterin biosynthesis moea protein, domain 2"/>
    <property type="match status" value="1"/>
</dbReference>
<evidence type="ECO:0000313" key="2">
    <source>
        <dbReference type="EMBL" id="KVG71595.1"/>
    </source>
</evidence>
<organism evidence="2 3">
    <name type="scientific">Burkholderia ubonensis</name>
    <dbReference type="NCBI Taxonomy" id="101571"/>
    <lineage>
        <taxon>Bacteria</taxon>
        <taxon>Pseudomonadati</taxon>
        <taxon>Pseudomonadota</taxon>
        <taxon>Betaproteobacteria</taxon>
        <taxon>Burkholderiales</taxon>
        <taxon>Burkholderiaceae</taxon>
        <taxon>Burkholderia</taxon>
        <taxon>Burkholderia cepacia complex</taxon>
    </lineage>
</organism>
<gene>
    <name evidence="2" type="ORF">WJ33_20805</name>
</gene>
<dbReference type="Proteomes" id="UP000064029">
    <property type="component" value="Unassembled WGS sequence"/>
</dbReference>
<dbReference type="InterPro" id="IPR005110">
    <property type="entry name" value="MoeA_linker/N"/>
</dbReference>
<dbReference type="InterPro" id="IPR036135">
    <property type="entry name" value="MoeA_linker/N_sf"/>
</dbReference>